<evidence type="ECO:0000313" key="2">
    <source>
        <dbReference type="Proteomes" id="UP000004525"/>
    </source>
</evidence>
<comment type="caution">
    <text evidence="1">The sequence shown here is derived from an EMBL/GenBank/DDBJ whole genome shotgun (WGS) entry which is preliminary data.</text>
</comment>
<protein>
    <submittedName>
        <fullName evidence="1">Uncharacterized protein</fullName>
    </submittedName>
</protein>
<reference evidence="1" key="1">
    <citation type="submission" date="2009-01" db="EMBL/GenBank/DDBJ databases">
        <authorList>
            <person name="Qin X."/>
            <person name="Bachman B."/>
            <person name="Battles P."/>
            <person name="Bell A."/>
            <person name="Bess C."/>
            <person name="Bickham C."/>
            <person name="Chaboub L."/>
            <person name="Chen D."/>
            <person name="Coyle M."/>
            <person name="Deiros D.R."/>
            <person name="Dinh H."/>
            <person name="Forbes L."/>
            <person name="Fowler G."/>
            <person name="Francisco L."/>
            <person name="Fu Q."/>
            <person name="Gubbala S."/>
            <person name="Hale W."/>
            <person name="Han Y."/>
            <person name="Hemphill L."/>
            <person name="Highlander S.K."/>
            <person name="Hirani K."/>
            <person name="Hogues M."/>
            <person name="Jackson L."/>
            <person name="Jakkamsetti A."/>
            <person name="Javaid M."/>
            <person name="Jiang H."/>
            <person name="Korchina V."/>
            <person name="Kovar C."/>
            <person name="Lara F."/>
            <person name="Lee S."/>
            <person name="Mata R."/>
            <person name="Mathew T."/>
            <person name="Moen C."/>
            <person name="Morales K."/>
            <person name="Munidasa M."/>
            <person name="Nazareth L."/>
            <person name="Ngo R."/>
            <person name="Nguyen L."/>
            <person name="Okwuonu G."/>
            <person name="Ongeri F."/>
            <person name="Patil S."/>
            <person name="Petrosino J."/>
            <person name="Pham C."/>
            <person name="Pham P."/>
            <person name="Pu L.-L."/>
            <person name="Puazo M."/>
            <person name="Raj R."/>
            <person name="Reid J."/>
            <person name="Rouhana J."/>
            <person name="Saada N."/>
            <person name="Shang Y."/>
            <person name="Simmons D."/>
            <person name="Thornton R."/>
            <person name="Warren J."/>
            <person name="Weissenberger G."/>
            <person name="Zhang J."/>
            <person name="Zhang L."/>
            <person name="Zhou C."/>
            <person name="Zhu D."/>
            <person name="Muzny D."/>
            <person name="Worley K."/>
            <person name="Gibbs R."/>
        </authorList>
    </citation>
    <scope>NUCLEOTIDE SEQUENCE [LARGE SCALE GENOMIC DNA]</scope>
    <source>
        <strain evidence="1">LMS2-1</strain>
    </source>
</reference>
<evidence type="ECO:0000313" key="1">
    <source>
        <dbReference type="EMBL" id="EEN81437.1"/>
    </source>
</evidence>
<sequence length="101" mass="11668">MFLSRKMEAIMMKNVSNSTKVPDLDMASLNLSTAKGLLEALRDQLDSIEELVFYYRKNHTQAEALRLAYEANRSFYTWMALLRPIQEYVDSSLATIDEVNK</sequence>
<dbReference type="EMBL" id="ACIZ01000019">
    <property type="protein sequence ID" value="EEN81437.1"/>
    <property type="molecule type" value="Genomic_DNA"/>
</dbReference>
<gene>
    <name evidence="1" type="ORF">HMPREF0539_0428</name>
</gene>
<accession>C2JU44</accession>
<name>C2JU44_LACRM</name>
<dbReference type="HOGENOM" id="CLU_2437162_0_0_9"/>
<proteinExistence type="predicted"/>
<organism evidence="1 2">
    <name type="scientific">Lacticaseibacillus rhamnosus (strain LMS2-1)</name>
    <dbReference type="NCBI Taxonomy" id="525361"/>
    <lineage>
        <taxon>Bacteria</taxon>
        <taxon>Bacillati</taxon>
        <taxon>Bacillota</taxon>
        <taxon>Bacilli</taxon>
        <taxon>Lactobacillales</taxon>
        <taxon>Lactobacillaceae</taxon>
        <taxon>Lacticaseibacillus</taxon>
    </lineage>
</organism>
<keyword evidence="2" id="KW-1185">Reference proteome</keyword>
<dbReference type="Proteomes" id="UP000004525">
    <property type="component" value="Unassembled WGS sequence"/>
</dbReference>
<dbReference type="AlphaFoldDB" id="C2JU44"/>